<protein>
    <recommendedName>
        <fullName evidence="5">Trigger factor</fullName>
        <ecNumber evidence="4">5.2.1.8</ecNumber>
    </recommendedName>
    <alternativeName>
        <fullName evidence="9">PPIase</fullName>
    </alternativeName>
</protein>
<dbReference type="PIRSF" id="PIRSF003095">
    <property type="entry name" value="Trigger_factor"/>
    <property type="match status" value="1"/>
</dbReference>
<dbReference type="InterPro" id="IPR027304">
    <property type="entry name" value="Trigger_fact/SurA_dom_sf"/>
</dbReference>
<evidence type="ECO:0000256" key="9">
    <source>
        <dbReference type="ARBA" id="ARBA00029986"/>
    </source>
</evidence>
<keyword evidence="7" id="KW-0143">Chaperone</keyword>
<dbReference type="SUPFAM" id="SSF102735">
    <property type="entry name" value="Trigger factor ribosome-binding domain"/>
    <property type="match status" value="1"/>
</dbReference>
<evidence type="ECO:0000256" key="5">
    <source>
        <dbReference type="ARBA" id="ARBA00016902"/>
    </source>
</evidence>
<dbReference type="Pfam" id="PF05697">
    <property type="entry name" value="Trigger_N"/>
    <property type="match status" value="1"/>
</dbReference>
<evidence type="ECO:0000256" key="8">
    <source>
        <dbReference type="ARBA" id="ARBA00023235"/>
    </source>
</evidence>
<dbReference type="Gene3D" id="3.30.70.1050">
    <property type="entry name" value="Trigger factor ribosome-binding domain"/>
    <property type="match status" value="1"/>
</dbReference>
<dbReference type="InterPro" id="IPR008880">
    <property type="entry name" value="Trigger_fac_C"/>
</dbReference>
<evidence type="ECO:0000259" key="10">
    <source>
        <dbReference type="Pfam" id="PF05697"/>
    </source>
</evidence>
<dbReference type="InterPro" id="IPR036611">
    <property type="entry name" value="Trigger_fac_ribosome-bd_sf"/>
</dbReference>
<dbReference type="NCBIfam" id="TIGR00115">
    <property type="entry name" value="tig"/>
    <property type="match status" value="1"/>
</dbReference>
<dbReference type="GO" id="GO:0051083">
    <property type="term" value="P:'de novo' cotranslational protein folding"/>
    <property type="evidence" value="ECO:0007669"/>
    <property type="project" value="TreeGrafter"/>
</dbReference>
<keyword evidence="8 12" id="KW-0413">Isomerase</keyword>
<feature type="domain" description="Trigger factor ribosome-binding bacterial" evidence="10">
    <location>
        <begin position="1"/>
        <end position="146"/>
    </location>
</feature>
<evidence type="ECO:0000313" key="13">
    <source>
        <dbReference type="Proteomes" id="UP000829925"/>
    </source>
</evidence>
<dbReference type="GO" id="GO:0003755">
    <property type="term" value="F:peptidyl-prolyl cis-trans isomerase activity"/>
    <property type="evidence" value="ECO:0007669"/>
    <property type="project" value="UniProtKB-KW"/>
</dbReference>
<keyword evidence="6" id="KW-0697">Rotamase</keyword>
<comment type="catalytic activity">
    <reaction evidence="1">
        <text>[protein]-peptidylproline (omega=180) = [protein]-peptidylproline (omega=0)</text>
        <dbReference type="Rhea" id="RHEA:16237"/>
        <dbReference type="Rhea" id="RHEA-COMP:10747"/>
        <dbReference type="Rhea" id="RHEA-COMP:10748"/>
        <dbReference type="ChEBI" id="CHEBI:83833"/>
        <dbReference type="ChEBI" id="CHEBI:83834"/>
        <dbReference type="EC" id="5.2.1.8"/>
    </reaction>
</comment>
<evidence type="ECO:0000256" key="2">
    <source>
        <dbReference type="ARBA" id="ARBA00004496"/>
    </source>
</evidence>
<dbReference type="RefSeq" id="WP_245094801.1">
    <property type="nucleotide sequence ID" value="NZ_CP095053.1"/>
</dbReference>
<dbReference type="SUPFAM" id="SSF109998">
    <property type="entry name" value="Triger factor/SurA peptide-binding domain-like"/>
    <property type="match status" value="1"/>
</dbReference>
<evidence type="ECO:0000256" key="3">
    <source>
        <dbReference type="ARBA" id="ARBA00005464"/>
    </source>
</evidence>
<dbReference type="InterPro" id="IPR005215">
    <property type="entry name" value="Trig_fac"/>
</dbReference>
<proteinExistence type="inferred from homology"/>
<dbReference type="EC" id="5.2.1.8" evidence="4"/>
<dbReference type="InterPro" id="IPR037041">
    <property type="entry name" value="Trigger_fac_C_sf"/>
</dbReference>
<dbReference type="Proteomes" id="UP000829925">
    <property type="component" value="Chromosome"/>
</dbReference>
<feature type="domain" description="Trigger factor C-terminal" evidence="11">
    <location>
        <begin position="271"/>
        <end position="384"/>
    </location>
</feature>
<gene>
    <name evidence="12" type="primary">tig</name>
    <name evidence="12" type="ORF">MUN82_02750</name>
</gene>
<dbReference type="EMBL" id="CP095053">
    <property type="protein sequence ID" value="UOR06029.1"/>
    <property type="molecule type" value="Genomic_DNA"/>
</dbReference>
<sequence>MDITLDKKDDQLSAILTVNLTEADYAANVDQKIKDYAKKAQIKGFRPGKVPAGLVRKMYGKGLLADEINERLGKSVDAYIKENNLRILGEPIPVPTDVDFDNQKDFSFQFELGLLPEIELPADQSITVDRNQVSLDEATLTETYDQIGRQFGESTNPEVSEDNDYLYGRLKKADAEEEGNVVLLPINKVKNGVERFIGVKPEDSITFDLKEAFDGDVSAIANFSGLSKDEAAEVSGDYTLTVEKINRTNAAEFNQELFDKVFGKDIVTSKEEFDEKVRTTIQENYDRESDNLVNRQIIDKVIDSLQVELPKEFFKKWLVRANQGKLTAEQVEEHYNDYERELKWSMVRNKVVETEGLKVSNDEIVDRTIQKIMGQFNLPEVNEELQASMRSFADNYLRQDNGKNYVDEYEAILAEKVLENLRGKVVVNETPITAEDFRNQNQQAS</sequence>
<accession>A0A8T9T206</accession>
<evidence type="ECO:0000259" key="11">
    <source>
        <dbReference type="Pfam" id="PF05698"/>
    </source>
</evidence>
<dbReference type="GO" id="GO:0015031">
    <property type="term" value="P:protein transport"/>
    <property type="evidence" value="ECO:0007669"/>
    <property type="project" value="InterPro"/>
</dbReference>
<reference evidence="12 13" key="1">
    <citation type="submission" date="2022-04" db="EMBL/GenBank/DDBJ databases">
        <title>Hymenobacter sp. isolated from the air.</title>
        <authorList>
            <person name="Won M."/>
            <person name="Lee C.-M."/>
            <person name="Woen H.-Y."/>
            <person name="Kwon S.-W."/>
        </authorList>
    </citation>
    <scope>NUCLEOTIDE SEQUENCE [LARGE SCALE GENOMIC DNA]</scope>
    <source>
        <strain evidence="13">5413 J-13</strain>
    </source>
</reference>
<dbReference type="Gene3D" id="1.10.3120.10">
    <property type="entry name" value="Trigger factor, C-terminal domain"/>
    <property type="match status" value="1"/>
</dbReference>
<evidence type="ECO:0000256" key="6">
    <source>
        <dbReference type="ARBA" id="ARBA00023110"/>
    </source>
</evidence>
<dbReference type="GO" id="GO:0043335">
    <property type="term" value="P:protein unfolding"/>
    <property type="evidence" value="ECO:0007669"/>
    <property type="project" value="TreeGrafter"/>
</dbReference>
<dbReference type="AlphaFoldDB" id="A0A8T9T206"/>
<dbReference type="GO" id="GO:0005737">
    <property type="term" value="C:cytoplasm"/>
    <property type="evidence" value="ECO:0007669"/>
    <property type="project" value="UniProtKB-SubCell"/>
</dbReference>
<evidence type="ECO:0000256" key="4">
    <source>
        <dbReference type="ARBA" id="ARBA00013194"/>
    </source>
</evidence>
<evidence type="ECO:0000256" key="7">
    <source>
        <dbReference type="ARBA" id="ARBA00023186"/>
    </source>
</evidence>
<name>A0A8T9T206_9BACT</name>
<evidence type="ECO:0000256" key="1">
    <source>
        <dbReference type="ARBA" id="ARBA00000971"/>
    </source>
</evidence>
<dbReference type="GO" id="GO:0043022">
    <property type="term" value="F:ribosome binding"/>
    <property type="evidence" value="ECO:0007669"/>
    <property type="project" value="TreeGrafter"/>
</dbReference>
<dbReference type="GO" id="GO:0044183">
    <property type="term" value="F:protein folding chaperone"/>
    <property type="evidence" value="ECO:0007669"/>
    <property type="project" value="TreeGrafter"/>
</dbReference>
<comment type="similarity">
    <text evidence="3">Belongs to the FKBP-type PPIase family. Tig subfamily.</text>
</comment>
<comment type="subcellular location">
    <subcellularLocation>
        <location evidence="2">Cytoplasm</location>
    </subcellularLocation>
</comment>
<dbReference type="InterPro" id="IPR008881">
    <property type="entry name" value="Trigger_fac_ribosome-bd_bac"/>
</dbReference>
<dbReference type="Pfam" id="PF05698">
    <property type="entry name" value="Trigger_C"/>
    <property type="match status" value="1"/>
</dbReference>
<dbReference type="PANTHER" id="PTHR30560">
    <property type="entry name" value="TRIGGER FACTOR CHAPERONE AND PEPTIDYL-PROLYL CIS/TRANS ISOMERASE"/>
    <property type="match status" value="1"/>
</dbReference>
<dbReference type="PANTHER" id="PTHR30560:SF3">
    <property type="entry name" value="TRIGGER FACTOR-LIKE PROTEIN TIG, CHLOROPLASTIC"/>
    <property type="match status" value="1"/>
</dbReference>
<evidence type="ECO:0000313" key="12">
    <source>
        <dbReference type="EMBL" id="UOR06029.1"/>
    </source>
</evidence>
<dbReference type="KEGG" id="haei:MUN82_02750"/>
<organism evidence="12 13">
    <name type="scientific">Hymenobacter aerilatus</name>
    <dbReference type="NCBI Taxonomy" id="2932251"/>
    <lineage>
        <taxon>Bacteria</taxon>
        <taxon>Pseudomonadati</taxon>
        <taxon>Bacteroidota</taxon>
        <taxon>Cytophagia</taxon>
        <taxon>Cytophagales</taxon>
        <taxon>Hymenobacteraceae</taxon>
        <taxon>Hymenobacter</taxon>
    </lineage>
</organism>
<keyword evidence="13" id="KW-1185">Reference proteome</keyword>